<comment type="caution">
    <text evidence="1">The sequence shown here is derived from an EMBL/GenBank/DDBJ whole genome shotgun (WGS) entry which is preliminary data.</text>
</comment>
<dbReference type="EMBL" id="REGN01004474">
    <property type="protein sequence ID" value="RNA17335.1"/>
    <property type="molecule type" value="Genomic_DNA"/>
</dbReference>
<accession>A0A3M7R288</accession>
<evidence type="ECO:0000313" key="1">
    <source>
        <dbReference type="EMBL" id="RNA17335.1"/>
    </source>
</evidence>
<sequence>MDDPTSTVDISVVGQNSSLHMANADFNDFLAAASVMLGHYRQPGVRHHSGTMVVQVVVEQNLVRHSVRLEQLIEQKCVVVQLFSVIELAHG</sequence>
<reference evidence="1 2" key="1">
    <citation type="journal article" date="2018" name="Sci. Rep.">
        <title>Genomic signatures of local adaptation to the degree of environmental predictability in rotifers.</title>
        <authorList>
            <person name="Franch-Gras L."/>
            <person name="Hahn C."/>
            <person name="Garcia-Roger E.M."/>
            <person name="Carmona M.J."/>
            <person name="Serra M."/>
            <person name="Gomez A."/>
        </authorList>
    </citation>
    <scope>NUCLEOTIDE SEQUENCE [LARGE SCALE GENOMIC DNA]</scope>
    <source>
        <strain evidence="1">HYR1</strain>
    </source>
</reference>
<organism evidence="1 2">
    <name type="scientific">Brachionus plicatilis</name>
    <name type="common">Marine rotifer</name>
    <name type="synonym">Brachionus muelleri</name>
    <dbReference type="NCBI Taxonomy" id="10195"/>
    <lineage>
        <taxon>Eukaryota</taxon>
        <taxon>Metazoa</taxon>
        <taxon>Spiralia</taxon>
        <taxon>Gnathifera</taxon>
        <taxon>Rotifera</taxon>
        <taxon>Eurotatoria</taxon>
        <taxon>Monogononta</taxon>
        <taxon>Pseudotrocha</taxon>
        <taxon>Ploima</taxon>
        <taxon>Brachionidae</taxon>
        <taxon>Brachionus</taxon>
    </lineage>
</organism>
<evidence type="ECO:0000313" key="2">
    <source>
        <dbReference type="Proteomes" id="UP000276133"/>
    </source>
</evidence>
<dbReference type="AlphaFoldDB" id="A0A3M7R288"/>
<proteinExistence type="predicted"/>
<name>A0A3M7R288_BRAPC</name>
<dbReference type="Proteomes" id="UP000276133">
    <property type="component" value="Unassembled WGS sequence"/>
</dbReference>
<gene>
    <name evidence="1" type="ORF">BpHYR1_007589</name>
</gene>
<protein>
    <submittedName>
        <fullName evidence="1">Uncharacterized protein</fullName>
    </submittedName>
</protein>
<keyword evidence="2" id="KW-1185">Reference proteome</keyword>